<evidence type="ECO:0000256" key="3">
    <source>
        <dbReference type="ARBA" id="ARBA00022989"/>
    </source>
</evidence>
<feature type="transmembrane region" description="Helical" evidence="5">
    <location>
        <begin position="216"/>
        <end position="249"/>
    </location>
</feature>
<evidence type="ECO:0000256" key="4">
    <source>
        <dbReference type="ARBA" id="ARBA00023136"/>
    </source>
</evidence>
<feature type="transmembrane region" description="Helical" evidence="5">
    <location>
        <begin position="104"/>
        <end position="125"/>
    </location>
</feature>
<dbReference type="Proteomes" id="UP000178040">
    <property type="component" value="Unassembled WGS sequence"/>
</dbReference>
<keyword evidence="3 5" id="KW-1133">Transmembrane helix</keyword>
<dbReference type="GO" id="GO:0016020">
    <property type="term" value="C:membrane"/>
    <property type="evidence" value="ECO:0007669"/>
    <property type="project" value="UniProtKB-SubCell"/>
</dbReference>
<evidence type="ECO:0000259" key="6">
    <source>
        <dbReference type="Pfam" id="PF04932"/>
    </source>
</evidence>
<evidence type="ECO:0000256" key="1">
    <source>
        <dbReference type="ARBA" id="ARBA00004141"/>
    </source>
</evidence>
<evidence type="ECO:0000256" key="2">
    <source>
        <dbReference type="ARBA" id="ARBA00022692"/>
    </source>
</evidence>
<comment type="subcellular location">
    <subcellularLocation>
        <location evidence="1">Membrane</location>
        <topology evidence="1">Multi-pass membrane protein</topology>
    </subcellularLocation>
</comment>
<dbReference type="PANTHER" id="PTHR37422">
    <property type="entry name" value="TEICHURONIC ACID BIOSYNTHESIS PROTEIN TUAE"/>
    <property type="match status" value="1"/>
</dbReference>
<feature type="transmembrane region" description="Helical" evidence="5">
    <location>
        <begin position="74"/>
        <end position="92"/>
    </location>
</feature>
<feature type="transmembrane region" description="Helical" evidence="5">
    <location>
        <begin position="43"/>
        <end position="62"/>
    </location>
</feature>
<comment type="caution">
    <text evidence="7">The sequence shown here is derived from an EMBL/GenBank/DDBJ whole genome shotgun (WGS) entry which is preliminary data.</text>
</comment>
<feature type="transmembrane region" description="Helical" evidence="5">
    <location>
        <begin position="452"/>
        <end position="471"/>
    </location>
</feature>
<feature type="transmembrane region" description="Helical" evidence="5">
    <location>
        <begin position="420"/>
        <end position="440"/>
    </location>
</feature>
<protein>
    <recommendedName>
        <fullName evidence="6">O-antigen ligase-related domain-containing protein</fullName>
    </recommendedName>
</protein>
<accession>A0A1F7ILT6</accession>
<gene>
    <name evidence="7" type="ORF">A3B40_01425</name>
</gene>
<feature type="transmembrane region" description="Helical" evidence="5">
    <location>
        <begin position="192"/>
        <end position="209"/>
    </location>
</feature>
<feature type="transmembrane region" description="Helical" evidence="5">
    <location>
        <begin position="12"/>
        <end position="31"/>
    </location>
</feature>
<dbReference type="PANTHER" id="PTHR37422:SF13">
    <property type="entry name" value="LIPOPOLYSACCHARIDE BIOSYNTHESIS PROTEIN PA4999-RELATED"/>
    <property type="match status" value="1"/>
</dbReference>
<dbReference type="InterPro" id="IPR007016">
    <property type="entry name" value="O-antigen_ligase-rel_domated"/>
</dbReference>
<sequence>MVKLLNLLKWLDNNLIKILLTAFIFLIPLWPKFPLFDLEYTYISIRFEDLFIIFFVFIFFIQLIRRKITIPFKFLLLFIIFWIGVFASYLYGHYVLNTVPVKNIGFLHAARRIEYMIFFFIAASAVKSRRDFLFFIKTLFFVLLLVSLYGIGQKFFGFPAVQTMNPEFALGHILYLTPEARVSSTFAGHYDLAAYLVFLMPIILSFYFARQSKTYFVLFIIALFTLTLTASRISFIAYSVSLTTFLLFLKKPKHLFIIALLTIGFSLLSKNLTSRFFQTFQVRRIFVNEKTGQVVVPQKISVKELPAGTFYLQLKKDQPVEFDPALQKKLEEKLLADIREEASKSGITLTSTEEAQLLATMSAGLKPVNTVVSDISFATRLQVEWPRAIKAFLQSPYLGTGPSSITEATDNDYLRWLGEFGLLGTVSFLIILISIFFHLFKRINNNLPSSNFLIYGYLFAFFGLLINATYIDVFEASKVAYTYWTVSGLYLGFLKSNYE</sequence>
<keyword evidence="4 5" id="KW-0472">Membrane</keyword>
<feature type="transmembrane region" description="Helical" evidence="5">
    <location>
        <begin position="132"/>
        <end position="151"/>
    </location>
</feature>
<evidence type="ECO:0000256" key="5">
    <source>
        <dbReference type="SAM" id="Phobius"/>
    </source>
</evidence>
<reference evidence="7 8" key="1">
    <citation type="journal article" date="2016" name="Nat. Commun.">
        <title>Thousands of microbial genomes shed light on interconnected biogeochemical processes in an aquifer system.</title>
        <authorList>
            <person name="Anantharaman K."/>
            <person name="Brown C.T."/>
            <person name="Hug L.A."/>
            <person name="Sharon I."/>
            <person name="Castelle C.J."/>
            <person name="Probst A.J."/>
            <person name="Thomas B.C."/>
            <person name="Singh A."/>
            <person name="Wilkins M.J."/>
            <person name="Karaoz U."/>
            <person name="Brodie E.L."/>
            <person name="Williams K.H."/>
            <person name="Hubbard S.S."/>
            <person name="Banfield J.F."/>
        </authorList>
    </citation>
    <scope>NUCLEOTIDE SEQUENCE [LARGE SCALE GENOMIC DNA]</scope>
</reference>
<dbReference type="InterPro" id="IPR051533">
    <property type="entry name" value="WaaL-like"/>
</dbReference>
<dbReference type="Pfam" id="PF04932">
    <property type="entry name" value="Wzy_C"/>
    <property type="match status" value="1"/>
</dbReference>
<dbReference type="AlphaFoldDB" id="A0A1F7ILT6"/>
<organism evidence="7 8">
    <name type="scientific">Candidatus Roizmanbacteria bacterium RIFCSPLOWO2_01_FULL_37_16</name>
    <dbReference type="NCBI Taxonomy" id="1802058"/>
    <lineage>
        <taxon>Bacteria</taxon>
        <taxon>Candidatus Roizmaniibacteriota</taxon>
    </lineage>
</organism>
<proteinExistence type="predicted"/>
<name>A0A1F7ILT6_9BACT</name>
<evidence type="ECO:0000313" key="8">
    <source>
        <dbReference type="Proteomes" id="UP000178040"/>
    </source>
</evidence>
<feature type="domain" description="O-antigen ligase-related" evidence="6">
    <location>
        <begin position="218"/>
        <end position="429"/>
    </location>
</feature>
<dbReference type="EMBL" id="MGAI01000031">
    <property type="protein sequence ID" value="OGK44282.1"/>
    <property type="molecule type" value="Genomic_DNA"/>
</dbReference>
<feature type="transmembrane region" description="Helical" evidence="5">
    <location>
        <begin position="255"/>
        <end position="273"/>
    </location>
</feature>
<evidence type="ECO:0000313" key="7">
    <source>
        <dbReference type="EMBL" id="OGK44282.1"/>
    </source>
</evidence>
<keyword evidence="2 5" id="KW-0812">Transmembrane</keyword>